<dbReference type="AlphaFoldDB" id="A0A3B0SZI9"/>
<protein>
    <submittedName>
        <fullName evidence="2">Uncharacterized protein</fullName>
    </submittedName>
</protein>
<sequence length="94" mass="11021">MKLVLDFLLIVGILFTSLILILLFRKNNKESHHIVLIGIFVTVFLVFLNYYAYLHRIWLLFYLTEVFAILSWKMLPSSSEESPVDVACPKLFNK</sequence>
<evidence type="ECO:0000313" key="2">
    <source>
        <dbReference type="EMBL" id="VAW11028.1"/>
    </source>
</evidence>
<gene>
    <name evidence="2" type="ORF">MNBD_BACTEROID03-2106</name>
</gene>
<feature type="transmembrane region" description="Helical" evidence="1">
    <location>
        <begin position="6"/>
        <end position="24"/>
    </location>
</feature>
<keyword evidence="1" id="KW-0472">Membrane</keyword>
<accession>A0A3B0SZI9</accession>
<feature type="transmembrane region" description="Helical" evidence="1">
    <location>
        <begin position="33"/>
        <end position="51"/>
    </location>
</feature>
<reference evidence="2" key="1">
    <citation type="submission" date="2018-06" db="EMBL/GenBank/DDBJ databases">
        <authorList>
            <person name="Zhirakovskaya E."/>
        </authorList>
    </citation>
    <scope>NUCLEOTIDE SEQUENCE</scope>
</reference>
<proteinExistence type="predicted"/>
<evidence type="ECO:0000256" key="1">
    <source>
        <dbReference type="SAM" id="Phobius"/>
    </source>
</evidence>
<dbReference type="EMBL" id="UOEL01000047">
    <property type="protein sequence ID" value="VAW11028.1"/>
    <property type="molecule type" value="Genomic_DNA"/>
</dbReference>
<name>A0A3B0SZI9_9ZZZZ</name>
<organism evidence="2">
    <name type="scientific">hydrothermal vent metagenome</name>
    <dbReference type="NCBI Taxonomy" id="652676"/>
    <lineage>
        <taxon>unclassified sequences</taxon>
        <taxon>metagenomes</taxon>
        <taxon>ecological metagenomes</taxon>
    </lineage>
</organism>
<keyword evidence="1" id="KW-0812">Transmembrane</keyword>
<keyword evidence="1" id="KW-1133">Transmembrane helix</keyword>